<protein>
    <submittedName>
        <fullName evidence="3">AlNc14C91G5693 protein</fullName>
    </submittedName>
</protein>
<gene>
    <name evidence="3" type="primary">AlNc14C91G5693</name>
    <name evidence="3" type="ORF">ALNC14_064660</name>
</gene>
<feature type="coiled-coil region" evidence="1">
    <location>
        <begin position="212"/>
        <end position="246"/>
    </location>
</feature>
<name>F0WGG0_9STRA</name>
<accession>F0WGG0</accession>
<proteinExistence type="predicted"/>
<reference evidence="3" key="1">
    <citation type="journal article" date="2011" name="PLoS Biol.">
        <title>Gene gain and loss during evolution of obligate parasitism in the white rust pathogen of Arabidopsis thaliana.</title>
        <authorList>
            <person name="Kemen E."/>
            <person name="Gardiner A."/>
            <person name="Schultz-Larsen T."/>
            <person name="Kemen A.C."/>
            <person name="Balmuth A.L."/>
            <person name="Robert-Seilaniantz A."/>
            <person name="Bailey K."/>
            <person name="Holub E."/>
            <person name="Studholme D.J."/>
            <person name="Maclean D."/>
            <person name="Jones J.D."/>
        </authorList>
    </citation>
    <scope>NUCLEOTIDE SEQUENCE</scope>
</reference>
<evidence type="ECO:0000313" key="3">
    <source>
        <dbReference type="EMBL" id="CCA20323.1"/>
    </source>
</evidence>
<sequence length="697" mass="83091">MSAWKTRFARQTCSKNHKHADTGNQSSEPDSNSITQLFTSPKYEDELLDKHGQACAEALVGRKNEFLPSHRMAENHVDWKTGSDIMAEPELASLWKPSILARLEENKLAYSASGIIRTRVHVEAEANRIRSHVVEARSKTHNHSQEPYSRNNTELRVCKNSLRPRAKSKDRRREENVFGTNSKTKTAVKKCSRSGSTGISSDRTKEVPFLEVKKLQLRINQVDEDNQREESRLEEFECKVQRKQMLKQVMQIWKSYHDFKRSVKDKIRMESYRKILSNVLVRWKKYAETCQRSHAKESHFRTIQHLAIADAFFRRKYLPRCFYEWKIVARARKNLDQVQSVSEKRRQMMGKLIERLAKERDEHSRLVRFSGDTTGSKSLLPSTSPTDTDDLPRPRCEKAEQSAPPSVATHTCGSTHPMRSTQKVKQSHRMQNPVLVKMQMRANERKSRRELLKAKYADASKAKQEALLAKQAQLEMMVDTRRKEEKERNREEKSVKHFKELEKQERRDRYRMVVCRALDHNRRRLLYHYGFRPLWRYQERRKAVEHKASRWYWLTVQFRLFQAWLFYCNCAQAYRVHVESQKLAIASSHRRKMLSRRSLNHWKLLHAWFRHAEVVLHQQAIWSNARRSLTTWIYRYFQAQMRHFAFGEKFRQRNGRRNKAVVFRTWRQAIKKAIEDRQIAREKEFLWRKAQQWLEEA</sequence>
<reference evidence="3" key="2">
    <citation type="submission" date="2011-02" db="EMBL/GenBank/DDBJ databases">
        <authorList>
            <person name="MacLean D."/>
        </authorList>
    </citation>
    <scope>NUCLEOTIDE SEQUENCE</scope>
</reference>
<dbReference type="EMBL" id="FR824136">
    <property type="protein sequence ID" value="CCA20323.1"/>
    <property type="molecule type" value="Genomic_DNA"/>
</dbReference>
<dbReference type="AlphaFoldDB" id="F0WGG0"/>
<dbReference type="HOGENOM" id="CLU_395587_0_0_1"/>
<keyword evidence="1" id="KW-0175">Coiled coil</keyword>
<evidence type="ECO:0000256" key="2">
    <source>
        <dbReference type="SAM" id="MobiDB-lite"/>
    </source>
</evidence>
<evidence type="ECO:0000256" key="1">
    <source>
        <dbReference type="SAM" id="Coils"/>
    </source>
</evidence>
<feature type="region of interest" description="Disordered" evidence="2">
    <location>
        <begin position="1"/>
        <end position="35"/>
    </location>
</feature>
<feature type="compositionally biased region" description="Basic and acidic residues" evidence="2">
    <location>
        <begin position="390"/>
        <end position="400"/>
    </location>
</feature>
<feature type="compositionally biased region" description="Polar residues" evidence="2">
    <location>
        <begin position="408"/>
        <end position="424"/>
    </location>
</feature>
<feature type="compositionally biased region" description="Polar residues" evidence="2">
    <location>
        <begin position="22"/>
        <end position="35"/>
    </location>
</feature>
<organism evidence="3">
    <name type="scientific">Albugo laibachii Nc14</name>
    <dbReference type="NCBI Taxonomy" id="890382"/>
    <lineage>
        <taxon>Eukaryota</taxon>
        <taxon>Sar</taxon>
        <taxon>Stramenopiles</taxon>
        <taxon>Oomycota</taxon>
        <taxon>Peronosporomycetes</taxon>
        <taxon>Albuginales</taxon>
        <taxon>Albuginaceae</taxon>
        <taxon>Albugo</taxon>
    </lineage>
</organism>
<feature type="compositionally biased region" description="Polar residues" evidence="2">
    <location>
        <begin position="371"/>
        <end position="386"/>
    </location>
</feature>
<feature type="region of interest" description="Disordered" evidence="2">
    <location>
        <begin position="364"/>
        <end position="429"/>
    </location>
</feature>